<proteinExistence type="predicted"/>
<gene>
    <name evidence="2" type="ORF">HaLaN_17399</name>
</gene>
<comment type="caution">
    <text evidence="2">The sequence shown here is derived from an EMBL/GenBank/DDBJ whole genome shotgun (WGS) entry which is preliminary data.</text>
</comment>
<sequence length="248" mass="26610">MAGRSGIPLVLKMLLVSAFAYGPPPSPPLLAVPLRPVPPPASAPPSPETIGALTSLRITLFGLDLWSLCTWQSDVEVLVDRQYSRTNMTMTYLTAPGMCFSALKALNYTTLLNTSLPVEQLMPGLDYFMADITSVLRNYFADKSLSIGVGDYCAGIRTESTFYNSTTPVNGTWATLHVVVTISSPSPQGCATCNATGELGGAYLLTWRQQWQQPHGSRGGRDPIDVAPSLRGITSMAEQSPATILLIV</sequence>
<dbReference type="EMBL" id="BLLF01001612">
    <property type="protein sequence ID" value="GFH20304.1"/>
    <property type="molecule type" value="Genomic_DNA"/>
</dbReference>
<evidence type="ECO:0000256" key="1">
    <source>
        <dbReference type="SAM" id="SignalP"/>
    </source>
</evidence>
<dbReference type="Proteomes" id="UP000485058">
    <property type="component" value="Unassembled WGS sequence"/>
</dbReference>
<dbReference type="AlphaFoldDB" id="A0A699ZNI0"/>
<feature type="non-terminal residue" evidence="2">
    <location>
        <position position="248"/>
    </location>
</feature>
<accession>A0A699ZNI0</accession>
<evidence type="ECO:0008006" key="4">
    <source>
        <dbReference type="Google" id="ProtNLM"/>
    </source>
</evidence>
<evidence type="ECO:0000313" key="2">
    <source>
        <dbReference type="EMBL" id="GFH20304.1"/>
    </source>
</evidence>
<feature type="signal peptide" evidence="1">
    <location>
        <begin position="1"/>
        <end position="20"/>
    </location>
</feature>
<keyword evidence="3" id="KW-1185">Reference proteome</keyword>
<feature type="non-terminal residue" evidence="2">
    <location>
        <position position="1"/>
    </location>
</feature>
<protein>
    <recommendedName>
        <fullName evidence="4">Pherophorin domain-containing protein</fullName>
    </recommendedName>
</protein>
<name>A0A699ZNI0_HAELA</name>
<organism evidence="2 3">
    <name type="scientific">Haematococcus lacustris</name>
    <name type="common">Green alga</name>
    <name type="synonym">Haematococcus pluvialis</name>
    <dbReference type="NCBI Taxonomy" id="44745"/>
    <lineage>
        <taxon>Eukaryota</taxon>
        <taxon>Viridiplantae</taxon>
        <taxon>Chlorophyta</taxon>
        <taxon>core chlorophytes</taxon>
        <taxon>Chlorophyceae</taxon>
        <taxon>CS clade</taxon>
        <taxon>Chlamydomonadales</taxon>
        <taxon>Haematococcaceae</taxon>
        <taxon>Haematococcus</taxon>
    </lineage>
</organism>
<keyword evidence="1" id="KW-0732">Signal</keyword>
<feature type="chain" id="PRO_5025549852" description="Pherophorin domain-containing protein" evidence="1">
    <location>
        <begin position="21"/>
        <end position="248"/>
    </location>
</feature>
<evidence type="ECO:0000313" key="3">
    <source>
        <dbReference type="Proteomes" id="UP000485058"/>
    </source>
</evidence>
<reference evidence="2 3" key="1">
    <citation type="submission" date="2020-02" db="EMBL/GenBank/DDBJ databases">
        <title>Draft genome sequence of Haematococcus lacustris strain NIES-144.</title>
        <authorList>
            <person name="Morimoto D."/>
            <person name="Nakagawa S."/>
            <person name="Yoshida T."/>
            <person name="Sawayama S."/>
        </authorList>
    </citation>
    <scope>NUCLEOTIDE SEQUENCE [LARGE SCALE GENOMIC DNA]</scope>
    <source>
        <strain evidence="2 3">NIES-144</strain>
    </source>
</reference>